<dbReference type="CDD" id="cd12797">
    <property type="entry name" value="M23_peptidase"/>
    <property type="match status" value="1"/>
</dbReference>
<keyword evidence="6" id="KW-0378">Hydrolase</keyword>
<dbReference type="STRING" id="476652.DEAC_c09560"/>
<gene>
    <name evidence="6" type="primary">mepM_1</name>
    <name evidence="6" type="ORF">DEAC_c09560</name>
</gene>
<evidence type="ECO:0000259" key="5">
    <source>
        <dbReference type="Pfam" id="PF24568"/>
    </source>
</evidence>
<feature type="coiled-coil region" evidence="2">
    <location>
        <begin position="159"/>
        <end position="242"/>
    </location>
</feature>
<dbReference type="Pfam" id="PF24568">
    <property type="entry name" value="CC_PcsB"/>
    <property type="match status" value="1"/>
</dbReference>
<dbReference type="InterPro" id="IPR016047">
    <property type="entry name" value="M23ase_b-sheet_dom"/>
</dbReference>
<dbReference type="Pfam" id="PF01551">
    <property type="entry name" value="Peptidase_M23"/>
    <property type="match status" value="1"/>
</dbReference>
<dbReference type="PANTHER" id="PTHR21666">
    <property type="entry name" value="PEPTIDASE-RELATED"/>
    <property type="match status" value="1"/>
</dbReference>
<evidence type="ECO:0000259" key="4">
    <source>
        <dbReference type="Pfam" id="PF01551"/>
    </source>
</evidence>
<dbReference type="GO" id="GO:0004222">
    <property type="term" value="F:metalloendopeptidase activity"/>
    <property type="evidence" value="ECO:0007669"/>
    <property type="project" value="TreeGrafter"/>
</dbReference>
<dbReference type="AlphaFoldDB" id="A0A0J1FUQ9"/>
<evidence type="ECO:0000256" key="2">
    <source>
        <dbReference type="SAM" id="Coils"/>
    </source>
</evidence>
<feature type="chain" id="PRO_5005251062" evidence="3">
    <location>
        <begin position="27"/>
        <end position="381"/>
    </location>
</feature>
<feature type="signal peptide" evidence="3">
    <location>
        <begin position="1"/>
        <end position="26"/>
    </location>
</feature>
<feature type="domain" description="Peptidoglycan hydrolase PcsB coiled-coil" evidence="5">
    <location>
        <begin position="101"/>
        <end position="172"/>
    </location>
</feature>
<protein>
    <submittedName>
        <fullName evidence="6">Murein DD-endopeptidase MepM</fullName>
        <ecNumber evidence="6">3.4.24.-</ecNumber>
    </submittedName>
</protein>
<reference evidence="6 7" key="1">
    <citation type="submission" date="2015-06" db="EMBL/GenBank/DDBJ databases">
        <title>Draft genome of the moderately acidophilic sulfate reducer Candidatus Desulfosporosinus acididurans strain M1.</title>
        <authorList>
            <person name="Poehlein A."/>
            <person name="Petzsch P."/>
            <person name="Johnson B.D."/>
            <person name="Schloemann M."/>
            <person name="Daniel R."/>
            <person name="Muehling M."/>
        </authorList>
    </citation>
    <scope>NUCLEOTIDE SEQUENCE [LARGE SCALE GENOMIC DNA]</scope>
    <source>
        <strain evidence="6 7">M1</strain>
    </source>
</reference>
<dbReference type="FunFam" id="2.70.70.10:FF:000006">
    <property type="entry name" value="M23 family peptidase"/>
    <property type="match status" value="1"/>
</dbReference>
<keyword evidence="7" id="KW-1185">Reference proteome</keyword>
<feature type="domain" description="M23ase beta-sheet core" evidence="4">
    <location>
        <begin position="281"/>
        <end position="375"/>
    </location>
</feature>
<feature type="coiled-coil region" evidence="2">
    <location>
        <begin position="29"/>
        <end position="112"/>
    </location>
</feature>
<keyword evidence="1 3" id="KW-0732">Signal</keyword>
<dbReference type="EMBL" id="LDZY01000003">
    <property type="protein sequence ID" value="KLU67022.1"/>
    <property type="molecule type" value="Genomic_DNA"/>
</dbReference>
<evidence type="ECO:0000313" key="7">
    <source>
        <dbReference type="Proteomes" id="UP000036356"/>
    </source>
</evidence>
<dbReference type="SUPFAM" id="SSF51261">
    <property type="entry name" value="Duplicated hybrid motif"/>
    <property type="match status" value="1"/>
</dbReference>
<dbReference type="PATRIC" id="fig|476652.3.peg.985"/>
<organism evidence="6 7">
    <name type="scientific">Desulfosporosinus acididurans</name>
    <dbReference type="NCBI Taxonomy" id="476652"/>
    <lineage>
        <taxon>Bacteria</taxon>
        <taxon>Bacillati</taxon>
        <taxon>Bacillota</taxon>
        <taxon>Clostridia</taxon>
        <taxon>Eubacteriales</taxon>
        <taxon>Desulfitobacteriaceae</taxon>
        <taxon>Desulfosporosinus</taxon>
    </lineage>
</organism>
<dbReference type="InterPro" id="IPR050570">
    <property type="entry name" value="Cell_wall_metabolism_enzyme"/>
</dbReference>
<dbReference type="Gene3D" id="2.70.70.10">
    <property type="entry name" value="Glucose Permease (Domain IIA)"/>
    <property type="match status" value="1"/>
</dbReference>
<dbReference type="InterPro" id="IPR057309">
    <property type="entry name" value="PcsB_CC"/>
</dbReference>
<evidence type="ECO:0000256" key="1">
    <source>
        <dbReference type="ARBA" id="ARBA00022729"/>
    </source>
</evidence>
<dbReference type="PANTHER" id="PTHR21666:SF289">
    <property type="entry name" value="L-ALA--D-GLU ENDOPEPTIDASE"/>
    <property type="match status" value="1"/>
</dbReference>
<dbReference type="RefSeq" id="WP_047808873.1">
    <property type="nucleotide sequence ID" value="NZ_LDZY01000003.1"/>
</dbReference>
<evidence type="ECO:0000313" key="6">
    <source>
        <dbReference type="EMBL" id="KLU67022.1"/>
    </source>
</evidence>
<proteinExistence type="predicted"/>
<accession>A0A0J1FUQ9</accession>
<dbReference type="InterPro" id="IPR011055">
    <property type="entry name" value="Dup_hybrid_motif"/>
</dbReference>
<name>A0A0J1FUQ9_9FIRM</name>
<dbReference type="EC" id="3.4.24.-" evidence="6"/>
<dbReference type="Proteomes" id="UP000036356">
    <property type="component" value="Unassembled WGS sequence"/>
</dbReference>
<dbReference type="Gene3D" id="6.10.250.3150">
    <property type="match status" value="1"/>
</dbReference>
<comment type="caution">
    <text evidence="6">The sequence shown here is derived from an EMBL/GenBank/DDBJ whole genome shotgun (WGS) entry which is preliminary data.</text>
</comment>
<evidence type="ECO:0000256" key="3">
    <source>
        <dbReference type="SAM" id="SignalP"/>
    </source>
</evidence>
<keyword evidence="2" id="KW-0175">Coiled coil</keyword>
<sequence length="381" mass="42240">MSKKKVSLIVTLCLALLITSRVPTQASELNDAVEQQQSISSQKNQAQNKLHQLTYTADKLKVRLVQLDTQISAAQSLLAQKQIAFTQAQTQVQIAQKELAQKQQELDDRRTALGKRARGIYENGQISYFELLFQSANLGDFITRMEYFNKLIANDHKLLTDIKDQKEKITQKTQDLQKKRDQAAQLQVQAAKAKADLDGKKAQQRTALEENQKAVQASYDEVERLQTEADALNDKIRKLQAAQAGKNKGDGTISTWPLPGHYEISDPYGWRTHPITHQQSLHTGTDIMAPMGTEIHAAGSGVVIVAGWNVAYGNMVIIDHGHGISSLYGHQSKLNVTEGQTVEANQVIGYVGSTGWSTGPHLHFEVRVGGNPTDPLQFFPH</sequence>